<name>A0A5C8NRK8_9BURK</name>
<dbReference type="Pfam" id="PF00989">
    <property type="entry name" value="PAS"/>
    <property type="match status" value="1"/>
</dbReference>
<feature type="domain" description="PAS" evidence="1">
    <location>
        <begin position="3"/>
        <end position="74"/>
    </location>
</feature>
<dbReference type="AlphaFoldDB" id="A0A5C8NRK8"/>
<reference evidence="3 4" key="1">
    <citation type="submission" date="2019-06" db="EMBL/GenBank/DDBJ databases">
        <title>Quisquiliibacterium sp. nov., isolated from a maize field.</title>
        <authorList>
            <person name="Lin S.-Y."/>
            <person name="Tsai C.-F."/>
            <person name="Young C.-C."/>
        </authorList>
    </citation>
    <scope>NUCLEOTIDE SEQUENCE [LARGE SCALE GENOMIC DNA]</scope>
    <source>
        <strain evidence="3 4">CC-CFT501</strain>
    </source>
</reference>
<dbReference type="InterPro" id="IPR013767">
    <property type="entry name" value="PAS_fold"/>
</dbReference>
<dbReference type="PROSITE" id="PS50112">
    <property type="entry name" value="PAS"/>
    <property type="match status" value="1"/>
</dbReference>
<dbReference type="Proteomes" id="UP000321548">
    <property type="component" value="Unassembled WGS sequence"/>
</dbReference>
<protein>
    <submittedName>
        <fullName evidence="3">PAS domain S-box protein</fullName>
    </submittedName>
</protein>
<dbReference type="InterPro" id="IPR000700">
    <property type="entry name" value="PAS-assoc_C"/>
</dbReference>
<evidence type="ECO:0000259" key="1">
    <source>
        <dbReference type="PROSITE" id="PS50112"/>
    </source>
</evidence>
<organism evidence="3 4">
    <name type="scientific">Zeimonas arvi</name>
    <dbReference type="NCBI Taxonomy" id="2498847"/>
    <lineage>
        <taxon>Bacteria</taxon>
        <taxon>Pseudomonadati</taxon>
        <taxon>Pseudomonadota</taxon>
        <taxon>Betaproteobacteria</taxon>
        <taxon>Burkholderiales</taxon>
        <taxon>Burkholderiaceae</taxon>
        <taxon>Zeimonas</taxon>
    </lineage>
</organism>
<dbReference type="InterPro" id="IPR000014">
    <property type="entry name" value="PAS"/>
</dbReference>
<dbReference type="RefSeq" id="WP_147705675.1">
    <property type="nucleotide sequence ID" value="NZ_VDUY01000008.1"/>
</dbReference>
<keyword evidence="4" id="KW-1185">Reference proteome</keyword>
<dbReference type="OrthoDB" id="3687827at2"/>
<accession>A0A5C8NRK8</accession>
<dbReference type="Gene3D" id="3.30.450.20">
    <property type="entry name" value="PAS domain"/>
    <property type="match status" value="1"/>
</dbReference>
<evidence type="ECO:0000313" key="3">
    <source>
        <dbReference type="EMBL" id="TXL63521.1"/>
    </source>
</evidence>
<dbReference type="EMBL" id="VDUY01000008">
    <property type="protein sequence ID" value="TXL63521.1"/>
    <property type="molecule type" value="Genomic_DNA"/>
</dbReference>
<dbReference type="SUPFAM" id="SSF55785">
    <property type="entry name" value="PYP-like sensor domain (PAS domain)"/>
    <property type="match status" value="1"/>
</dbReference>
<sequence>MSSQRSLDEVILGQLAEAVVYADRGGVIRRWNAAATAMFGFTAAEAIGQRLDLIIPEHLREAHWRGFDLALARGRTRLGGRPTLTRALHRSGRRLYVEMSFALVVDDGGVAQGSVAVARDATGRIEREKAARAGAAAPR</sequence>
<dbReference type="GO" id="GO:0006355">
    <property type="term" value="P:regulation of DNA-templated transcription"/>
    <property type="evidence" value="ECO:0007669"/>
    <property type="project" value="InterPro"/>
</dbReference>
<dbReference type="SMART" id="SM00091">
    <property type="entry name" value="PAS"/>
    <property type="match status" value="1"/>
</dbReference>
<evidence type="ECO:0000259" key="2">
    <source>
        <dbReference type="PROSITE" id="PS50113"/>
    </source>
</evidence>
<dbReference type="InterPro" id="IPR035965">
    <property type="entry name" value="PAS-like_dom_sf"/>
</dbReference>
<comment type="caution">
    <text evidence="3">The sequence shown here is derived from an EMBL/GenBank/DDBJ whole genome shotgun (WGS) entry which is preliminary data.</text>
</comment>
<proteinExistence type="predicted"/>
<dbReference type="NCBIfam" id="TIGR00229">
    <property type="entry name" value="sensory_box"/>
    <property type="match status" value="1"/>
</dbReference>
<dbReference type="CDD" id="cd00130">
    <property type="entry name" value="PAS"/>
    <property type="match status" value="1"/>
</dbReference>
<feature type="domain" description="PAC" evidence="2">
    <location>
        <begin position="81"/>
        <end position="133"/>
    </location>
</feature>
<dbReference type="PROSITE" id="PS50113">
    <property type="entry name" value="PAC"/>
    <property type="match status" value="1"/>
</dbReference>
<gene>
    <name evidence="3" type="ORF">FHP08_16910</name>
</gene>
<evidence type="ECO:0000313" key="4">
    <source>
        <dbReference type="Proteomes" id="UP000321548"/>
    </source>
</evidence>